<dbReference type="SUPFAM" id="SSF142433">
    <property type="entry name" value="CinA-like"/>
    <property type="match status" value="1"/>
</dbReference>
<comment type="similarity">
    <text evidence="1">Belongs to the CinA family.</text>
</comment>
<dbReference type="PANTHER" id="PTHR13939:SF0">
    <property type="entry name" value="NMN AMIDOHYDROLASE-LIKE PROTEIN YFAY"/>
    <property type="match status" value="1"/>
</dbReference>
<dbReference type="Gene3D" id="3.30.70.2860">
    <property type="match status" value="1"/>
</dbReference>
<name>A0A8K2A890_9CYAN</name>
<dbReference type="Pfam" id="PF02464">
    <property type="entry name" value="CinA"/>
    <property type="match status" value="1"/>
</dbReference>
<dbReference type="Proteomes" id="UP000607397">
    <property type="component" value="Unassembled WGS sequence"/>
</dbReference>
<dbReference type="InterPro" id="IPR036425">
    <property type="entry name" value="MoaB/Mog-like_dom_sf"/>
</dbReference>
<organism evidence="3 4">
    <name type="scientific">Petrachloros mirabilis ULC683</name>
    <dbReference type="NCBI Taxonomy" id="2781853"/>
    <lineage>
        <taxon>Bacteria</taxon>
        <taxon>Bacillati</taxon>
        <taxon>Cyanobacteriota</taxon>
        <taxon>Cyanophyceae</taxon>
        <taxon>Synechococcales</taxon>
        <taxon>Petrachlorosaceae</taxon>
        <taxon>Petrachloros</taxon>
        <taxon>Petrachloros mirabilis</taxon>
    </lineage>
</organism>
<dbReference type="InterPro" id="IPR050101">
    <property type="entry name" value="CinA"/>
</dbReference>
<dbReference type="AlphaFoldDB" id="A0A8K2A890"/>
<dbReference type="InterPro" id="IPR008135">
    <property type="entry name" value="Competence-induced_CinA"/>
</dbReference>
<dbReference type="InterPro" id="IPR036653">
    <property type="entry name" value="CinA-like_C"/>
</dbReference>
<reference evidence="3" key="1">
    <citation type="submission" date="2019-12" db="EMBL/GenBank/DDBJ databases">
        <title>High-Quality draft genome sequences of three cyanobacteria isolated from the limestone walls of the Old Cathedral of Coimbra.</title>
        <authorList>
            <person name="Tiago I."/>
            <person name="Soares F."/>
            <person name="Portugal A."/>
        </authorList>
    </citation>
    <scope>NUCLEOTIDE SEQUENCE [LARGE SCALE GENOMIC DNA]</scope>
    <source>
        <strain evidence="3">C</strain>
    </source>
</reference>
<dbReference type="NCBIfam" id="NF001813">
    <property type="entry name" value="PRK00549.1"/>
    <property type="match status" value="1"/>
</dbReference>
<dbReference type="Gene3D" id="3.40.980.10">
    <property type="entry name" value="MoaB/Mog-like domain"/>
    <property type="match status" value="1"/>
</dbReference>
<dbReference type="Pfam" id="PF00994">
    <property type="entry name" value="MoCF_biosynth"/>
    <property type="match status" value="1"/>
</dbReference>
<dbReference type="PANTHER" id="PTHR13939">
    <property type="entry name" value="NICOTINAMIDE-NUCLEOTIDE AMIDOHYDROLASE PNCC"/>
    <property type="match status" value="1"/>
</dbReference>
<dbReference type="Gene3D" id="3.90.950.20">
    <property type="entry name" value="CinA-like"/>
    <property type="match status" value="1"/>
</dbReference>
<dbReference type="NCBIfam" id="TIGR00199">
    <property type="entry name" value="PncC_domain"/>
    <property type="match status" value="1"/>
</dbReference>
<dbReference type="EMBL" id="WVIC01000032">
    <property type="protein sequence ID" value="NCJ07746.1"/>
    <property type="molecule type" value="Genomic_DNA"/>
</dbReference>
<dbReference type="SUPFAM" id="SSF53218">
    <property type="entry name" value="Molybdenum cofactor biosynthesis proteins"/>
    <property type="match status" value="1"/>
</dbReference>
<comment type="caution">
    <text evidence="3">The sequence shown here is derived from an EMBL/GenBank/DDBJ whole genome shotgun (WGS) entry which is preliminary data.</text>
</comment>
<proteinExistence type="inferred from homology"/>
<dbReference type="InterPro" id="IPR008136">
    <property type="entry name" value="CinA_C"/>
</dbReference>
<dbReference type="InterPro" id="IPR001453">
    <property type="entry name" value="MoaB/Mog_dom"/>
</dbReference>
<evidence type="ECO:0000259" key="2">
    <source>
        <dbReference type="SMART" id="SM00852"/>
    </source>
</evidence>
<gene>
    <name evidence="3" type="ORF">GS597_14755</name>
</gene>
<sequence length="421" mass="44724">MAPSAEIICVGTELLLGEILNRNAQFLAQELARLGIPHYYQTVVGDNPVRMKRAIAVACQRSGLLIFTGGLGPTPDDLTTAVLADFFDAPLVERPEIWADITQKFAHRGLPPSESNRKQALLPRGAAILPNPTGSAPGLIWHPREGLTILTFPGVPREMHRMWQETAVPYLISQGYGQQPIYSQVLRFWGIPESVLAEKVAPFLDLTRPTVAPYAGEGEVRLRVSTVAASQAEAATWIDPVVAQIKAICGIHYYGCDDETLASVVGALLGEQGQTLAVAESCTGGGIGHQITVTPGSSAYFLGGIVAYDNSLKQALLGVEPQTLALEGAVSAAVAEQMAVGVRSRLHTTWGLSTTGIAGPEGGTPEKPVGLVYIGLAGPDGVQSLKCEFGAHRGRDWIRLVTVLTALDTVRRSLLSARAQG</sequence>
<evidence type="ECO:0000313" key="4">
    <source>
        <dbReference type="Proteomes" id="UP000607397"/>
    </source>
</evidence>
<dbReference type="NCBIfam" id="TIGR00200">
    <property type="entry name" value="cinA_nterm"/>
    <property type="match status" value="1"/>
</dbReference>
<feature type="domain" description="MoaB/Mog" evidence="2">
    <location>
        <begin position="6"/>
        <end position="174"/>
    </location>
</feature>
<dbReference type="InterPro" id="IPR041424">
    <property type="entry name" value="CinA_KH"/>
</dbReference>
<protein>
    <recommendedName>
        <fullName evidence="1">CinA-like protein</fullName>
    </recommendedName>
</protein>
<dbReference type="SMART" id="SM00852">
    <property type="entry name" value="MoCF_biosynth"/>
    <property type="match status" value="1"/>
</dbReference>
<dbReference type="HAMAP" id="MF_00226_B">
    <property type="entry name" value="CinA_B"/>
    <property type="match status" value="1"/>
</dbReference>
<accession>A0A8K2A890</accession>
<dbReference type="CDD" id="cd00885">
    <property type="entry name" value="cinA"/>
    <property type="match status" value="1"/>
</dbReference>
<evidence type="ECO:0000256" key="1">
    <source>
        <dbReference type="HAMAP-Rule" id="MF_00226"/>
    </source>
</evidence>
<evidence type="ECO:0000313" key="3">
    <source>
        <dbReference type="EMBL" id="NCJ07746.1"/>
    </source>
</evidence>
<dbReference type="RefSeq" id="WP_161826225.1">
    <property type="nucleotide sequence ID" value="NZ_WVIC01000032.1"/>
</dbReference>
<dbReference type="Pfam" id="PF18146">
    <property type="entry name" value="CinA_KH"/>
    <property type="match status" value="1"/>
</dbReference>
<dbReference type="PIRSF" id="PIRSF006728">
    <property type="entry name" value="CinA"/>
    <property type="match status" value="1"/>
</dbReference>
<keyword evidence="4" id="KW-1185">Reference proteome</keyword>